<proteinExistence type="predicted"/>
<dbReference type="Gene3D" id="3.40.50.300">
    <property type="entry name" value="P-loop containing nucleotide triphosphate hydrolases"/>
    <property type="match status" value="2"/>
</dbReference>
<evidence type="ECO:0000313" key="2">
    <source>
        <dbReference type="EMBL" id="GAA0716368.1"/>
    </source>
</evidence>
<gene>
    <name evidence="2" type="ORF">GCM10008905_00710</name>
</gene>
<sequence length="639" mass="73064">MGNFNNILKQDELFSLLIDSNMIGYSINLNYSKMTILTNDFWKRNAKGIPHNSFLIATSIDINNLVNTKEIDEEIILLRVTSEYDLPSSDVWLEAKIDKFKNLQSNTELSYDEFSQNEMQYSGLECRVLGTFFKNGDGNLTFGADIENYYGTQILKVYKPSSSSLERIINYRSKKANINKIESTPKEIGEIRFTSSNRLQNADKKAKVFVDPDDFIARRTAMFGMTRTGKSNTVKTLLKAISETAKKNNKRISQIIYDINGEYANPNIDDKGAIATDIVGSYVFSLNSNIDQNEHIQTLQFDFFNELGLAHEFIVNLLKTNNTSSSTDMQTFINMDITSYLPENIDNTDFSMATRAKWIRATYMFILYKVLGSSKKKTIRNPFSKSILSQISKDDTEGKEISFDTFEEILNALHDNRKTVKTSSSLVYKDDFENLINIAVCKNSNGGQFLGYGHIKKVQPNRYHCDNSENYVNKILQLVKNGETIILDLSIGDENMRNLISESIARKIFQNNMLAYTKGITPDFVIFYIEEAHNLIGKEMDLKEIWPRIAKEGAKYKIGLVYSTQEPSSINKNILSNTENWFVTHLNNEDEIRTLSKFYDFSDFKNSILMSKDVGFSRVKTLSQNFVLPVQIKLYESGE</sequence>
<dbReference type="PANTHER" id="PTHR42957:SF1">
    <property type="entry name" value="HELICASE MJ1565-RELATED"/>
    <property type="match status" value="1"/>
</dbReference>
<evidence type="ECO:0000313" key="3">
    <source>
        <dbReference type="Proteomes" id="UP001500339"/>
    </source>
</evidence>
<name>A0ABN1IKS5_9CLOT</name>
<comment type="caution">
    <text evidence="2">The sequence shown here is derived from an EMBL/GenBank/DDBJ whole genome shotgun (WGS) entry which is preliminary data.</text>
</comment>
<protein>
    <submittedName>
        <fullName evidence="2">DUF87 domain-containing protein</fullName>
    </submittedName>
</protein>
<keyword evidence="3" id="KW-1185">Reference proteome</keyword>
<reference evidence="2 3" key="1">
    <citation type="journal article" date="2019" name="Int. J. Syst. Evol. Microbiol.">
        <title>The Global Catalogue of Microorganisms (GCM) 10K type strain sequencing project: providing services to taxonomists for standard genome sequencing and annotation.</title>
        <authorList>
            <consortium name="The Broad Institute Genomics Platform"/>
            <consortium name="The Broad Institute Genome Sequencing Center for Infectious Disease"/>
            <person name="Wu L."/>
            <person name="Ma J."/>
        </authorList>
    </citation>
    <scope>NUCLEOTIDE SEQUENCE [LARGE SCALE GENOMIC DNA]</scope>
    <source>
        <strain evidence="2 3">JCM 1405</strain>
    </source>
</reference>
<dbReference type="EMBL" id="BAAACF010000001">
    <property type="protein sequence ID" value="GAA0716368.1"/>
    <property type="molecule type" value="Genomic_DNA"/>
</dbReference>
<evidence type="ECO:0000259" key="1">
    <source>
        <dbReference type="Pfam" id="PF01935"/>
    </source>
</evidence>
<feature type="domain" description="Helicase HerA central" evidence="1">
    <location>
        <begin position="203"/>
        <end position="405"/>
    </location>
</feature>
<dbReference type="Pfam" id="PF01935">
    <property type="entry name" value="DUF87"/>
    <property type="match status" value="1"/>
</dbReference>
<dbReference type="InterPro" id="IPR002789">
    <property type="entry name" value="HerA_central"/>
</dbReference>
<dbReference type="SUPFAM" id="SSF52540">
    <property type="entry name" value="P-loop containing nucleoside triphosphate hydrolases"/>
    <property type="match status" value="1"/>
</dbReference>
<accession>A0ABN1IKS5</accession>
<dbReference type="Proteomes" id="UP001500339">
    <property type="component" value="Unassembled WGS sequence"/>
</dbReference>
<dbReference type="PANTHER" id="PTHR42957">
    <property type="entry name" value="HELICASE MJ1565-RELATED"/>
    <property type="match status" value="1"/>
</dbReference>
<organism evidence="2 3">
    <name type="scientific">Clostridium malenominatum</name>
    <dbReference type="NCBI Taxonomy" id="1539"/>
    <lineage>
        <taxon>Bacteria</taxon>
        <taxon>Bacillati</taxon>
        <taxon>Bacillota</taxon>
        <taxon>Clostridia</taxon>
        <taxon>Eubacteriales</taxon>
        <taxon>Clostridiaceae</taxon>
        <taxon>Clostridium</taxon>
    </lineage>
</organism>
<dbReference type="RefSeq" id="WP_343765235.1">
    <property type="nucleotide sequence ID" value="NZ_BAAACF010000001.1"/>
</dbReference>
<dbReference type="InterPro" id="IPR008571">
    <property type="entry name" value="HerA-like"/>
</dbReference>
<dbReference type="InterPro" id="IPR027417">
    <property type="entry name" value="P-loop_NTPase"/>
</dbReference>